<organism evidence="2 3">
    <name type="scientific">Agrobacterium tumefaciens</name>
    <dbReference type="NCBI Taxonomy" id="358"/>
    <lineage>
        <taxon>Bacteria</taxon>
        <taxon>Pseudomonadati</taxon>
        <taxon>Pseudomonadota</taxon>
        <taxon>Alphaproteobacteria</taxon>
        <taxon>Hyphomicrobiales</taxon>
        <taxon>Rhizobiaceae</taxon>
        <taxon>Rhizobium/Agrobacterium group</taxon>
        <taxon>Agrobacterium</taxon>
        <taxon>Agrobacterium tumefaciens complex</taxon>
    </lineage>
</organism>
<gene>
    <name evidence="2" type="ORF">CFBP5877_15515</name>
</gene>
<dbReference type="EMBL" id="CP039898">
    <property type="protein sequence ID" value="QCL80587.1"/>
    <property type="molecule type" value="Genomic_DNA"/>
</dbReference>
<dbReference type="Gene3D" id="3.40.50.150">
    <property type="entry name" value="Vaccinia Virus protein VP39"/>
    <property type="match status" value="1"/>
</dbReference>
<keyword evidence="1" id="KW-0472">Membrane</keyword>
<evidence type="ECO:0000313" key="3">
    <source>
        <dbReference type="Proteomes" id="UP000298579"/>
    </source>
</evidence>
<dbReference type="Pfam" id="PF13489">
    <property type="entry name" value="Methyltransf_23"/>
    <property type="match status" value="1"/>
</dbReference>
<dbReference type="Proteomes" id="UP000298579">
    <property type="component" value="Chromosome linear"/>
</dbReference>
<reference evidence="2 3" key="1">
    <citation type="submission" date="2019-04" db="EMBL/GenBank/DDBJ databases">
        <title>Complete genome sequence of Agrobacterium tumefaciens CFBP5877.</title>
        <authorList>
            <person name="Huang Y.-Y."/>
            <person name="Chiang H.-Y."/>
            <person name="Chou L."/>
            <person name="Lai E.-M."/>
            <person name="Kuo C.-H."/>
        </authorList>
    </citation>
    <scope>NUCLEOTIDE SEQUENCE [LARGE SCALE GENOMIC DNA]</scope>
    <source>
        <strain evidence="2 3">CFBP5877</strain>
    </source>
</reference>
<dbReference type="SUPFAM" id="SSF53335">
    <property type="entry name" value="S-adenosyl-L-methionine-dependent methyltransferases"/>
    <property type="match status" value="1"/>
</dbReference>
<evidence type="ECO:0000256" key="1">
    <source>
        <dbReference type="SAM" id="Phobius"/>
    </source>
</evidence>
<dbReference type="InterPro" id="IPR029063">
    <property type="entry name" value="SAM-dependent_MTases_sf"/>
</dbReference>
<dbReference type="RefSeq" id="WP_080829910.1">
    <property type="nucleotide sequence ID" value="NZ_CP039889.1"/>
</dbReference>
<dbReference type="AlphaFoldDB" id="A0AAE6BDT0"/>
<keyword evidence="1" id="KW-1133">Transmembrane helix</keyword>
<sequence length="291" mass="32709">MRLCPACAAERADFDTLCPVCGHQVLRRDGIPILAPAMASDGEGFNADHFHDLFAREASSFWFQGRNDILSWVIQRFLDSPERFLEIGCGTGFVLSRLKHDFPLTQFTGSELFDRGLTFARRRVPEVELLQIDARALPYTTEFNGIGAFDVLEHIAEDERVLSEIHRALRPGGHAVLSVPQHPSLWSLADDIACHQRRYRRGELEEKLRRAGFMVVMSSSFVTILLPMMFAVRRSGRNRRALEKDPAAEHRMPALVSTALRATMTAELALMRLGVRFPAGGSRLVVARKPL</sequence>
<keyword evidence="1" id="KW-0812">Transmembrane</keyword>
<name>A0AAE6BDT0_AGRTU</name>
<protein>
    <submittedName>
        <fullName evidence="2">Methyltransferase domain-containing protein</fullName>
    </submittedName>
</protein>
<keyword evidence="2" id="KW-0489">Methyltransferase</keyword>
<dbReference type="CDD" id="cd02440">
    <property type="entry name" value="AdoMet_MTases"/>
    <property type="match status" value="1"/>
</dbReference>
<evidence type="ECO:0000313" key="2">
    <source>
        <dbReference type="EMBL" id="QCL80587.1"/>
    </source>
</evidence>
<dbReference type="GO" id="GO:0008168">
    <property type="term" value="F:methyltransferase activity"/>
    <property type="evidence" value="ECO:0007669"/>
    <property type="project" value="UniProtKB-KW"/>
</dbReference>
<keyword evidence="2" id="KW-0808">Transferase</keyword>
<feature type="transmembrane region" description="Helical" evidence="1">
    <location>
        <begin position="211"/>
        <end position="232"/>
    </location>
</feature>
<dbReference type="PANTHER" id="PTHR43861">
    <property type="entry name" value="TRANS-ACONITATE 2-METHYLTRANSFERASE-RELATED"/>
    <property type="match status" value="1"/>
</dbReference>
<accession>A0AAE6BDT0</accession>
<dbReference type="GO" id="GO:0032259">
    <property type="term" value="P:methylation"/>
    <property type="evidence" value="ECO:0007669"/>
    <property type="project" value="UniProtKB-KW"/>
</dbReference>
<proteinExistence type="predicted"/>